<dbReference type="InterPro" id="IPR027417">
    <property type="entry name" value="P-loop_NTPase"/>
</dbReference>
<name>A0AAD4HZE1_9PEZI</name>
<dbReference type="InterPro" id="IPR003959">
    <property type="entry name" value="ATPase_AAA_core"/>
</dbReference>
<dbReference type="EMBL" id="JAHCVI010000004">
    <property type="protein sequence ID" value="KAG7286713.1"/>
    <property type="molecule type" value="Genomic_DNA"/>
</dbReference>
<comment type="caution">
    <text evidence="5">The sequence shown here is derived from an EMBL/GenBank/DDBJ whole genome shotgun (WGS) entry which is preliminary data.</text>
</comment>
<dbReference type="Gene3D" id="3.40.50.300">
    <property type="entry name" value="P-loop containing nucleotide triphosphate hydrolases"/>
    <property type="match status" value="1"/>
</dbReference>
<proteinExistence type="predicted"/>
<sequence>MPPPLPPLGSMPPGPPMNVRWHPTEVDYTISEDHSSGHAAHVESGLKMLAADPMGAFPPGFNAGVMDNESLQDYQMQLMLLEQQNKKAADGSPPISPIRNQASLDRIQREARDRSLRQRSRQQLPKRHQLHPTTLDLARHVVLYRVVCPAFNPKCHGFVYENEPYNILRSGERHLGNGQPVLDLDALLAGLRTKPFVVYREVHCNSIDASLQGHSTGPSGDQPDRNIVSISSRELHAAVQRLSLFAPDSGAGHPTQPFRHHIRSPSALLSISPFEYPPYFFYHHLGVIALAATTGSPSQGMKDLWAYLQEHPDPMFAKCDDLFSRGLVSSETLPWLFRPNEVVVSRKDEYEIAYVLRTVPRGGDADSVELECWNWGYDGVSLHRKDKMLSLTVPAYGTVPISELSIYPLRFAGPQIKEGLFARGQRFWELRNQTHVSYEGPDYSGERVYPWDSRCMVDYQIYHKFHGHAEAFRFSNHRVVTFDNWQTDIANTATLSPVETMLLPPGIHGFFLKDKKWVHLRVDNIAPVSWNKEAFDRLVLPPRIKNLAKALVLVRKTDASTPPVDQGPKGKRSDLIRGKGGGLIIVAELAEMPLYNVTCGDVGTKPEAVEKYLNSVLHLGQKWNCVLLLDEADVFLEQRSLSDLKRNSLVSVFLRTLEYYDGILILTSNRVGTFDAAFKSRIQVALHYPPLDLASRRTVWQNFFAMLRADAEDVDFDGVEAHLDELAAQEMNGRQIRNAVTTARQLALFEGARLAWEHVDTAIAAASDFDRHVGKRRGMTEEEWVMDGVSEVAGVRFRGPVGEE</sequence>
<evidence type="ECO:0000313" key="6">
    <source>
        <dbReference type="Proteomes" id="UP001197093"/>
    </source>
</evidence>
<reference evidence="5" key="1">
    <citation type="submission" date="2023-02" db="EMBL/GenBank/DDBJ databases">
        <authorList>
            <person name="Palmer J.M."/>
        </authorList>
    </citation>
    <scope>NUCLEOTIDE SEQUENCE</scope>
    <source>
        <strain evidence="5">FW57</strain>
    </source>
</reference>
<evidence type="ECO:0000259" key="4">
    <source>
        <dbReference type="Pfam" id="PF23232"/>
    </source>
</evidence>
<dbReference type="PANTHER" id="PTHR46411:SF2">
    <property type="entry name" value="AAA+ ATPASE DOMAIN-CONTAINING PROTEIN"/>
    <property type="match status" value="1"/>
</dbReference>
<dbReference type="Proteomes" id="UP001197093">
    <property type="component" value="Unassembled WGS sequence"/>
</dbReference>
<dbReference type="InterPro" id="IPR056599">
    <property type="entry name" value="AAA_lid_fung"/>
</dbReference>
<dbReference type="GO" id="GO:0005524">
    <property type="term" value="F:ATP binding"/>
    <property type="evidence" value="ECO:0007669"/>
    <property type="project" value="InterPro"/>
</dbReference>
<dbReference type="Pfam" id="PF23232">
    <property type="entry name" value="AAA_lid_13"/>
    <property type="match status" value="1"/>
</dbReference>
<evidence type="ECO:0000256" key="1">
    <source>
        <dbReference type="SAM" id="MobiDB-lite"/>
    </source>
</evidence>
<gene>
    <name evidence="5" type="ORF">NEMBOFW57_009024</name>
</gene>
<evidence type="ECO:0000313" key="5">
    <source>
        <dbReference type="EMBL" id="KAG7286713.1"/>
    </source>
</evidence>
<dbReference type="Pfam" id="PF00004">
    <property type="entry name" value="AAA"/>
    <property type="match status" value="1"/>
</dbReference>
<evidence type="ECO:0000259" key="3">
    <source>
        <dbReference type="Pfam" id="PF22942"/>
    </source>
</evidence>
<organism evidence="5 6">
    <name type="scientific">Staphylotrichum longicolle</name>
    <dbReference type="NCBI Taxonomy" id="669026"/>
    <lineage>
        <taxon>Eukaryota</taxon>
        <taxon>Fungi</taxon>
        <taxon>Dikarya</taxon>
        <taxon>Ascomycota</taxon>
        <taxon>Pezizomycotina</taxon>
        <taxon>Sordariomycetes</taxon>
        <taxon>Sordariomycetidae</taxon>
        <taxon>Sordariales</taxon>
        <taxon>Chaetomiaceae</taxon>
        <taxon>Staphylotrichum</taxon>
    </lineage>
</organism>
<evidence type="ECO:0000259" key="2">
    <source>
        <dbReference type="Pfam" id="PF00004"/>
    </source>
</evidence>
<dbReference type="AlphaFoldDB" id="A0AAD4HZE1"/>
<keyword evidence="6" id="KW-1185">Reference proteome</keyword>
<dbReference type="PANTHER" id="PTHR46411">
    <property type="entry name" value="FAMILY ATPASE, PUTATIVE-RELATED"/>
    <property type="match status" value="1"/>
</dbReference>
<feature type="region of interest" description="Disordered" evidence="1">
    <location>
        <begin position="85"/>
        <end position="104"/>
    </location>
</feature>
<feature type="region of interest" description="Disordered" evidence="1">
    <location>
        <begin position="109"/>
        <end position="131"/>
    </location>
</feature>
<accession>A0AAD4HZE1</accession>
<dbReference type="GO" id="GO:0016887">
    <property type="term" value="F:ATP hydrolysis activity"/>
    <property type="evidence" value="ECO:0007669"/>
    <property type="project" value="InterPro"/>
</dbReference>
<dbReference type="InterPro" id="IPR054289">
    <property type="entry name" value="DUF7025"/>
</dbReference>
<feature type="domain" description="ATPase AAA-type core" evidence="2">
    <location>
        <begin position="586"/>
        <end position="687"/>
    </location>
</feature>
<feature type="domain" description="AAA+ ATPase lid" evidence="4">
    <location>
        <begin position="692"/>
        <end position="769"/>
    </location>
</feature>
<protein>
    <recommendedName>
        <fullName evidence="7">ATPase AAA-type core domain-containing protein</fullName>
    </recommendedName>
</protein>
<dbReference type="Pfam" id="PF22942">
    <property type="entry name" value="DUF7025"/>
    <property type="match status" value="1"/>
</dbReference>
<feature type="domain" description="DUF7025" evidence="3">
    <location>
        <begin position="319"/>
        <end position="412"/>
    </location>
</feature>
<evidence type="ECO:0008006" key="7">
    <source>
        <dbReference type="Google" id="ProtNLM"/>
    </source>
</evidence>
<feature type="compositionally biased region" description="Basic residues" evidence="1">
    <location>
        <begin position="117"/>
        <end position="130"/>
    </location>
</feature>
<dbReference type="SUPFAM" id="SSF52540">
    <property type="entry name" value="P-loop containing nucleoside triphosphate hydrolases"/>
    <property type="match status" value="1"/>
</dbReference>